<comment type="caution">
    <text evidence="8">The sequence shown here is derived from an EMBL/GenBank/DDBJ whole genome shotgun (WGS) entry which is preliminary data.</text>
</comment>
<evidence type="ECO:0000259" key="7">
    <source>
        <dbReference type="SMART" id="SM00729"/>
    </source>
</evidence>
<dbReference type="InterPro" id="IPR007197">
    <property type="entry name" value="rSAM"/>
</dbReference>
<accession>A0A149QY29</accession>
<dbReference type="GO" id="GO:0003824">
    <property type="term" value="F:catalytic activity"/>
    <property type="evidence" value="ECO:0007669"/>
    <property type="project" value="InterPro"/>
</dbReference>
<name>A0A149QY29_9PROT</name>
<dbReference type="RefSeq" id="WP_082779667.1">
    <property type="nucleotide sequence ID" value="NZ_LHZA01000081.1"/>
</dbReference>
<evidence type="ECO:0000256" key="2">
    <source>
        <dbReference type="ARBA" id="ARBA00022691"/>
    </source>
</evidence>
<comment type="cofactor">
    <cofactor evidence="1">
        <name>[4Fe-4S] cluster</name>
        <dbReference type="ChEBI" id="CHEBI:49883"/>
    </cofactor>
</comment>
<organism evidence="8 9">
    <name type="scientific">Acetobacter cerevisiae</name>
    <dbReference type="NCBI Taxonomy" id="178900"/>
    <lineage>
        <taxon>Bacteria</taxon>
        <taxon>Pseudomonadati</taxon>
        <taxon>Pseudomonadota</taxon>
        <taxon>Alphaproteobacteria</taxon>
        <taxon>Acetobacterales</taxon>
        <taxon>Acetobacteraceae</taxon>
        <taxon>Acetobacter</taxon>
    </lineage>
</organism>
<feature type="domain" description="Elp3/MiaA/NifB-like radical SAM core" evidence="7">
    <location>
        <begin position="174"/>
        <end position="377"/>
    </location>
</feature>
<keyword evidence="4" id="KW-0408">Iron</keyword>
<dbReference type="SFLD" id="SFLDS00029">
    <property type="entry name" value="Radical_SAM"/>
    <property type="match status" value="1"/>
</dbReference>
<evidence type="ECO:0000313" key="9">
    <source>
        <dbReference type="Proteomes" id="UP000075473"/>
    </source>
</evidence>
<reference evidence="8 9" key="1">
    <citation type="submission" date="2015-06" db="EMBL/GenBank/DDBJ databases">
        <title>Improved classification and identification of acetic acid bacteria using matrix-assisted laser desorption/ionization time-of-flight mass spectrometry; Gluconobacter nephelii and Gluconobacter uchimurae are later heterotypic synonyms of Gluconobacter japonicus and Gluconobacter oxydans, respectively.</title>
        <authorList>
            <person name="Li L."/>
            <person name="Cleenwerck I."/>
            <person name="De Vuyst L."/>
            <person name="Vandamme P."/>
        </authorList>
    </citation>
    <scope>NUCLEOTIDE SEQUENCE [LARGE SCALE GENOMIC DNA]</scope>
    <source>
        <strain evidence="8 9">LMG 1625</strain>
    </source>
</reference>
<keyword evidence="3" id="KW-0479">Metal-binding</keyword>
<dbReference type="SFLD" id="SFLDG01082">
    <property type="entry name" value="B12-binding_domain_containing"/>
    <property type="match status" value="1"/>
</dbReference>
<keyword evidence="2" id="KW-0949">S-adenosyl-L-methionine</keyword>
<dbReference type="PANTHER" id="PTHR43409">
    <property type="entry name" value="ANAEROBIC MAGNESIUM-PROTOPORPHYRIN IX MONOMETHYL ESTER CYCLASE-RELATED"/>
    <property type="match status" value="1"/>
</dbReference>
<keyword evidence="5" id="KW-0411">Iron-sulfur</keyword>
<sequence length="478" mass="53094">MKRSSTVAFISAGMLSPKKRDHALARRQLYLNYGALSLATKLELAGHDVSLLHGEHRSPEEVFRQLQESGRFPSIYPLMVSIPSFYALPWAQTFCKLAKAFDPYCRIVVGGRWVVGPDPNWFRGLLPEADTVAPGLSESVIEQLLTERPVLSRIAEPTPGFTLNHRLVDGFRKYQPSIEASRGCGMGCVFCEERDIQVEKLGDGAALATSMALIRQQYEGEEIRPYLQSSMFLPTAHWAAGFADEMHRRGLDISWRTETRVDVMTPQTLEHLARAGLRVIDLGLETASPHQILAMKKARNPSRYLSAASDLLTACRDNGVKAKVNVLLYAGETRETLEETTAWLEGHRDAIAGVSVGPVLAYGPPKTADVLIQEWCRLGARPIDKHAAATSGITAMHLSSDFPAEEAEAASLALTRHFMDQDAYFALKSFSYYPRDYDREDFDRDVSASDPSLLPFSVRDTSTPEVMPSHNFDTAFQD</sequence>
<evidence type="ECO:0000256" key="5">
    <source>
        <dbReference type="ARBA" id="ARBA00023014"/>
    </source>
</evidence>
<gene>
    <name evidence="8" type="ORF">AD928_01115</name>
</gene>
<feature type="region of interest" description="Disordered" evidence="6">
    <location>
        <begin position="444"/>
        <end position="478"/>
    </location>
</feature>
<dbReference type="Pfam" id="PF04055">
    <property type="entry name" value="Radical_SAM"/>
    <property type="match status" value="1"/>
</dbReference>
<dbReference type="PATRIC" id="fig|178900.5.peg.102"/>
<evidence type="ECO:0000256" key="6">
    <source>
        <dbReference type="SAM" id="MobiDB-lite"/>
    </source>
</evidence>
<evidence type="ECO:0000256" key="3">
    <source>
        <dbReference type="ARBA" id="ARBA00022723"/>
    </source>
</evidence>
<proteinExistence type="predicted"/>
<dbReference type="Proteomes" id="UP000075473">
    <property type="component" value="Unassembled WGS sequence"/>
</dbReference>
<dbReference type="SMART" id="SM00729">
    <property type="entry name" value="Elp3"/>
    <property type="match status" value="1"/>
</dbReference>
<evidence type="ECO:0000313" key="8">
    <source>
        <dbReference type="EMBL" id="KXV02220.1"/>
    </source>
</evidence>
<evidence type="ECO:0000256" key="4">
    <source>
        <dbReference type="ARBA" id="ARBA00023004"/>
    </source>
</evidence>
<dbReference type="InterPro" id="IPR058240">
    <property type="entry name" value="rSAM_sf"/>
</dbReference>
<protein>
    <submittedName>
        <fullName evidence="8">Radical SAM protein</fullName>
    </submittedName>
</protein>
<evidence type="ECO:0000256" key="1">
    <source>
        <dbReference type="ARBA" id="ARBA00001966"/>
    </source>
</evidence>
<dbReference type="InterPro" id="IPR006638">
    <property type="entry name" value="Elp3/MiaA/NifB-like_rSAM"/>
</dbReference>
<dbReference type="GO" id="GO:0051536">
    <property type="term" value="F:iron-sulfur cluster binding"/>
    <property type="evidence" value="ECO:0007669"/>
    <property type="project" value="UniProtKB-KW"/>
</dbReference>
<dbReference type="AlphaFoldDB" id="A0A149QY29"/>
<dbReference type="EMBL" id="LHZA01000081">
    <property type="protein sequence ID" value="KXV02220.1"/>
    <property type="molecule type" value="Genomic_DNA"/>
</dbReference>
<dbReference type="GO" id="GO:0046872">
    <property type="term" value="F:metal ion binding"/>
    <property type="evidence" value="ECO:0007669"/>
    <property type="project" value="UniProtKB-KW"/>
</dbReference>
<dbReference type="InterPro" id="IPR051198">
    <property type="entry name" value="BchE-like"/>
</dbReference>
<dbReference type="SUPFAM" id="SSF102114">
    <property type="entry name" value="Radical SAM enzymes"/>
    <property type="match status" value="1"/>
</dbReference>